<dbReference type="EnsemblPlants" id="PGSC0003DMT400085808">
    <property type="protein sequence ID" value="PGSC0003DMT400085808"/>
    <property type="gene ID" value="PGSC0003DMG400035379"/>
</dbReference>
<organism evidence="1 2">
    <name type="scientific">Solanum tuberosum</name>
    <name type="common">Potato</name>
    <dbReference type="NCBI Taxonomy" id="4113"/>
    <lineage>
        <taxon>Eukaryota</taxon>
        <taxon>Viridiplantae</taxon>
        <taxon>Streptophyta</taxon>
        <taxon>Embryophyta</taxon>
        <taxon>Tracheophyta</taxon>
        <taxon>Spermatophyta</taxon>
        <taxon>Magnoliopsida</taxon>
        <taxon>eudicotyledons</taxon>
        <taxon>Gunneridae</taxon>
        <taxon>Pentapetalae</taxon>
        <taxon>asterids</taxon>
        <taxon>lamiids</taxon>
        <taxon>Solanales</taxon>
        <taxon>Solanaceae</taxon>
        <taxon>Solanoideae</taxon>
        <taxon>Solaneae</taxon>
        <taxon>Solanum</taxon>
    </lineage>
</organism>
<dbReference type="Gramene" id="PGSC0003DMT400085808">
    <property type="protein sequence ID" value="PGSC0003DMT400085808"/>
    <property type="gene ID" value="PGSC0003DMG400035379"/>
</dbReference>
<dbReference type="InParanoid" id="M1DAB4"/>
<name>M1DAB4_SOLTU</name>
<reference evidence="2" key="1">
    <citation type="journal article" date="2011" name="Nature">
        <title>Genome sequence and analysis of the tuber crop potato.</title>
        <authorList>
            <consortium name="The Potato Genome Sequencing Consortium"/>
        </authorList>
    </citation>
    <scope>NUCLEOTIDE SEQUENCE [LARGE SCALE GENOMIC DNA]</scope>
    <source>
        <strain evidence="2">cv. DM1-3 516 R44</strain>
    </source>
</reference>
<protein>
    <recommendedName>
        <fullName evidence="3">Integrase core domain containing protein</fullName>
    </recommendedName>
</protein>
<accession>M1DAB4</accession>
<evidence type="ECO:0000313" key="1">
    <source>
        <dbReference type="EnsemblPlants" id="PGSC0003DMT400085808"/>
    </source>
</evidence>
<evidence type="ECO:0000313" key="2">
    <source>
        <dbReference type="Proteomes" id="UP000011115"/>
    </source>
</evidence>
<sequence>MMDNQLLDLKGDIVVQSEARTEKDVEVKIQAVHRRIYAFELRMFESPQPGPTVDVSIFQTALAKIQADIDALPATASEPA</sequence>
<dbReference type="AlphaFoldDB" id="M1DAB4"/>
<keyword evidence="2" id="KW-1185">Reference proteome</keyword>
<dbReference type="Proteomes" id="UP000011115">
    <property type="component" value="Unassembled WGS sequence"/>
</dbReference>
<proteinExistence type="predicted"/>
<reference evidence="1" key="2">
    <citation type="submission" date="2015-06" db="UniProtKB">
        <authorList>
            <consortium name="EnsemblPlants"/>
        </authorList>
    </citation>
    <scope>IDENTIFICATION</scope>
    <source>
        <strain evidence="1">DM1-3 516 R44</strain>
    </source>
</reference>
<dbReference type="PaxDb" id="4113-PGSC0003DMT400085808"/>
<dbReference type="HOGENOM" id="CLU_2594485_0_0_1"/>
<evidence type="ECO:0008006" key="3">
    <source>
        <dbReference type="Google" id="ProtNLM"/>
    </source>
</evidence>